<dbReference type="EMBL" id="JAUSQW010000001">
    <property type="protein sequence ID" value="MDP9800939.1"/>
    <property type="molecule type" value="Genomic_DNA"/>
</dbReference>
<keyword evidence="1" id="KW-0472">Membrane</keyword>
<feature type="transmembrane region" description="Helical" evidence="1">
    <location>
        <begin position="59"/>
        <end position="75"/>
    </location>
</feature>
<feature type="transmembrane region" description="Helical" evidence="1">
    <location>
        <begin position="7"/>
        <end position="31"/>
    </location>
</feature>
<keyword evidence="1" id="KW-0812">Transmembrane</keyword>
<reference evidence="2 3" key="1">
    <citation type="submission" date="2023-07" db="EMBL/GenBank/DDBJ databases">
        <title>Sequencing the genomes of 1000 actinobacteria strains.</title>
        <authorList>
            <person name="Klenk H.-P."/>
        </authorList>
    </citation>
    <scope>NUCLEOTIDE SEQUENCE [LARGE SCALE GENOMIC DNA]</scope>
    <source>
        <strain evidence="2 3">DSM 102162</strain>
    </source>
</reference>
<evidence type="ECO:0000256" key="1">
    <source>
        <dbReference type="SAM" id="Phobius"/>
    </source>
</evidence>
<dbReference type="Pfam" id="PF11457">
    <property type="entry name" value="DUF3021"/>
    <property type="match status" value="1"/>
</dbReference>
<proteinExistence type="predicted"/>
<dbReference type="InterPro" id="IPR021560">
    <property type="entry name" value="DUF3021"/>
</dbReference>
<keyword evidence="1" id="KW-1133">Transmembrane helix</keyword>
<sequence length="150" mass="16277">MNARKYIVLTLIGIGVGIGIGTTMELITSAINGTEYSPGVPAFLAQFGSENAGVAVERVLYGLYGAVCALAGLLYENERRPIALTSTLHFGIIAAFGLAIGAYLKWFTFGWEFVGFAVFFIGIYLAIWLVAYLLDRAKVKEMNAKLAQRK</sequence>
<gene>
    <name evidence="2" type="ORF">J2S49_001015</name>
</gene>
<organism evidence="2 3">
    <name type="scientific">Arcanobacterium wilhelmae</name>
    <dbReference type="NCBI Taxonomy" id="1803177"/>
    <lineage>
        <taxon>Bacteria</taxon>
        <taxon>Bacillati</taxon>
        <taxon>Actinomycetota</taxon>
        <taxon>Actinomycetes</taxon>
        <taxon>Actinomycetales</taxon>
        <taxon>Actinomycetaceae</taxon>
        <taxon>Arcanobacterium</taxon>
    </lineage>
</organism>
<dbReference type="RefSeq" id="WP_278058485.1">
    <property type="nucleotide sequence ID" value="NZ_CP121247.1"/>
</dbReference>
<name>A0ABT9NB47_9ACTO</name>
<evidence type="ECO:0008006" key="4">
    <source>
        <dbReference type="Google" id="ProtNLM"/>
    </source>
</evidence>
<keyword evidence="3" id="KW-1185">Reference proteome</keyword>
<protein>
    <recommendedName>
        <fullName evidence="4">DUF3021 domain-containing protein</fullName>
    </recommendedName>
</protein>
<accession>A0ABT9NB47</accession>
<feature type="transmembrane region" description="Helical" evidence="1">
    <location>
        <begin position="113"/>
        <end position="134"/>
    </location>
</feature>
<comment type="caution">
    <text evidence="2">The sequence shown here is derived from an EMBL/GenBank/DDBJ whole genome shotgun (WGS) entry which is preliminary data.</text>
</comment>
<feature type="transmembrane region" description="Helical" evidence="1">
    <location>
        <begin position="87"/>
        <end position="107"/>
    </location>
</feature>
<evidence type="ECO:0000313" key="2">
    <source>
        <dbReference type="EMBL" id="MDP9800939.1"/>
    </source>
</evidence>
<dbReference type="Proteomes" id="UP001235966">
    <property type="component" value="Unassembled WGS sequence"/>
</dbReference>
<evidence type="ECO:0000313" key="3">
    <source>
        <dbReference type="Proteomes" id="UP001235966"/>
    </source>
</evidence>